<reference evidence="1" key="2">
    <citation type="submission" date="2013-04" db="UniProtKB">
        <authorList>
            <consortium name="EnsemblPlants"/>
        </authorList>
    </citation>
    <scope>IDENTIFICATION</scope>
</reference>
<proteinExistence type="predicted"/>
<keyword evidence="2" id="KW-1185">Reference proteome</keyword>
<evidence type="ECO:0000313" key="1">
    <source>
        <dbReference type="EnsemblPlants" id="OB11G26090.1"/>
    </source>
</evidence>
<dbReference type="Proteomes" id="UP000006038">
    <property type="component" value="Chromosome 11"/>
</dbReference>
<protein>
    <submittedName>
        <fullName evidence="1">Uncharacterized protein</fullName>
    </submittedName>
</protein>
<organism evidence="1">
    <name type="scientific">Oryza brachyantha</name>
    <name type="common">malo sina</name>
    <dbReference type="NCBI Taxonomy" id="4533"/>
    <lineage>
        <taxon>Eukaryota</taxon>
        <taxon>Viridiplantae</taxon>
        <taxon>Streptophyta</taxon>
        <taxon>Embryophyta</taxon>
        <taxon>Tracheophyta</taxon>
        <taxon>Spermatophyta</taxon>
        <taxon>Magnoliopsida</taxon>
        <taxon>Liliopsida</taxon>
        <taxon>Poales</taxon>
        <taxon>Poaceae</taxon>
        <taxon>BOP clade</taxon>
        <taxon>Oryzoideae</taxon>
        <taxon>Oryzeae</taxon>
        <taxon>Oryzinae</taxon>
        <taxon>Oryza</taxon>
    </lineage>
</organism>
<dbReference type="Gramene" id="OB11G26090.1">
    <property type="protein sequence ID" value="OB11G26090.1"/>
    <property type="gene ID" value="OB11G26090"/>
</dbReference>
<dbReference type="EnsemblPlants" id="OB11G26090.1">
    <property type="protein sequence ID" value="OB11G26090.1"/>
    <property type="gene ID" value="OB11G26090"/>
</dbReference>
<evidence type="ECO:0000313" key="2">
    <source>
        <dbReference type="Proteomes" id="UP000006038"/>
    </source>
</evidence>
<dbReference type="AlphaFoldDB" id="J3N9X3"/>
<name>J3N9X3_ORYBR</name>
<dbReference type="HOGENOM" id="CLU_2948768_0_0_1"/>
<reference evidence="1" key="1">
    <citation type="journal article" date="2013" name="Nat. Commun.">
        <title>Whole-genome sequencing of Oryza brachyantha reveals mechanisms underlying Oryza genome evolution.</title>
        <authorList>
            <person name="Chen J."/>
            <person name="Huang Q."/>
            <person name="Gao D."/>
            <person name="Wang J."/>
            <person name="Lang Y."/>
            <person name="Liu T."/>
            <person name="Li B."/>
            <person name="Bai Z."/>
            <person name="Luis Goicoechea J."/>
            <person name="Liang C."/>
            <person name="Chen C."/>
            <person name="Zhang W."/>
            <person name="Sun S."/>
            <person name="Liao Y."/>
            <person name="Zhang X."/>
            <person name="Yang L."/>
            <person name="Song C."/>
            <person name="Wang M."/>
            <person name="Shi J."/>
            <person name="Liu G."/>
            <person name="Liu J."/>
            <person name="Zhou H."/>
            <person name="Zhou W."/>
            <person name="Yu Q."/>
            <person name="An N."/>
            <person name="Chen Y."/>
            <person name="Cai Q."/>
            <person name="Wang B."/>
            <person name="Liu B."/>
            <person name="Min J."/>
            <person name="Huang Y."/>
            <person name="Wu H."/>
            <person name="Li Z."/>
            <person name="Zhang Y."/>
            <person name="Yin Y."/>
            <person name="Song W."/>
            <person name="Jiang J."/>
            <person name="Jackson S.A."/>
            <person name="Wing R.A."/>
            <person name="Wang J."/>
            <person name="Chen M."/>
        </authorList>
    </citation>
    <scope>NUCLEOTIDE SEQUENCE [LARGE SCALE GENOMIC DNA]</scope>
    <source>
        <strain evidence="1">cv. IRGC 101232</strain>
    </source>
</reference>
<sequence>MQVAFVIQEAICILYGDNEARCILYGDKEVLLRKINRSRNRVSHELVNYARIYGISMFRR</sequence>
<accession>J3N9X3</accession>